<evidence type="ECO:0000313" key="3">
    <source>
        <dbReference type="Proteomes" id="UP000702425"/>
    </source>
</evidence>
<evidence type="ECO:0000313" key="2">
    <source>
        <dbReference type="EMBL" id="NQE35449.1"/>
    </source>
</evidence>
<evidence type="ECO:0000256" key="1">
    <source>
        <dbReference type="SAM" id="MobiDB-lite"/>
    </source>
</evidence>
<gene>
    <name evidence="2" type="ORF">E5S67_03181</name>
</gene>
<feature type="compositionally biased region" description="Pro residues" evidence="1">
    <location>
        <begin position="37"/>
        <end position="55"/>
    </location>
</feature>
<organism evidence="2 3">
    <name type="scientific">Microcoleus asticus IPMA8</name>
    <dbReference type="NCBI Taxonomy" id="2563858"/>
    <lineage>
        <taxon>Bacteria</taxon>
        <taxon>Bacillati</taxon>
        <taxon>Cyanobacteriota</taxon>
        <taxon>Cyanophyceae</taxon>
        <taxon>Oscillatoriophycideae</taxon>
        <taxon>Oscillatoriales</taxon>
        <taxon>Microcoleaceae</taxon>
        <taxon>Microcoleus</taxon>
        <taxon>Microcoleus asticus</taxon>
    </lineage>
</organism>
<feature type="region of interest" description="Disordered" evidence="1">
    <location>
        <begin position="34"/>
        <end position="55"/>
    </location>
</feature>
<accession>A0ABX2CYR3</accession>
<reference evidence="2 3" key="1">
    <citation type="journal article" date="2020" name="Sci. Rep.">
        <title>A novel cyanobacterial geosmin producer, revising GeoA distribution and dispersion patterns in Bacteria.</title>
        <authorList>
            <person name="Churro C."/>
            <person name="Semedo-Aguiar A.P."/>
            <person name="Silva A.D."/>
            <person name="Pereira-Leal J.B."/>
            <person name="Leite R.B."/>
        </authorList>
    </citation>
    <scope>NUCLEOTIDE SEQUENCE [LARGE SCALE GENOMIC DNA]</scope>
    <source>
        <strain evidence="2 3">IPMA8</strain>
    </source>
</reference>
<comment type="caution">
    <text evidence="2">The sequence shown here is derived from an EMBL/GenBank/DDBJ whole genome shotgun (WGS) entry which is preliminary data.</text>
</comment>
<protein>
    <submittedName>
        <fullName evidence="2">Uncharacterized protein</fullName>
    </submittedName>
</protein>
<name>A0ABX2CYR3_9CYAN</name>
<sequence>MKKLTIMSIALLIFAATLELPKVGLQLSAIGQIETPQPIPTPQPVDTPPPNPTPPALPADLLLNSEQIRRTFQTVFHPTIYPRD</sequence>
<dbReference type="EMBL" id="SRRZ01000055">
    <property type="protein sequence ID" value="NQE35449.1"/>
    <property type="molecule type" value="Genomic_DNA"/>
</dbReference>
<dbReference type="Proteomes" id="UP000702425">
    <property type="component" value="Unassembled WGS sequence"/>
</dbReference>
<keyword evidence="3" id="KW-1185">Reference proteome</keyword>
<proteinExistence type="predicted"/>